<organism evidence="2 3">
    <name type="scientific">Cirrhinus mrigala</name>
    <name type="common">Mrigala</name>
    <dbReference type="NCBI Taxonomy" id="683832"/>
    <lineage>
        <taxon>Eukaryota</taxon>
        <taxon>Metazoa</taxon>
        <taxon>Chordata</taxon>
        <taxon>Craniata</taxon>
        <taxon>Vertebrata</taxon>
        <taxon>Euteleostomi</taxon>
        <taxon>Actinopterygii</taxon>
        <taxon>Neopterygii</taxon>
        <taxon>Teleostei</taxon>
        <taxon>Ostariophysi</taxon>
        <taxon>Cypriniformes</taxon>
        <taxon>Cyprinidae</taxon>
        <taxon>Labeoninae</taxon>
        <taxon>Labeonini</taxon>
        <taxon>Cirrhinus</taxon>
    </lineage>
</organism>
<keyword evidence="3" id="KW-1185">Reference proteome</keyword>
<dbReference type="AlphaFoldDB" id="A0ABD0PPL4"/>
<protein>
    <submittedName>
        <fullName evidence="2">Uncharacterized protein</fullName>
    </submittedName>
</protein>
<dbReference type="EMBL" id="JAMKFB020000014">
    <property type="protein sequence ID" value="KAL0175980.1"/>
    <property type="molecule type" value="Genomic_DNA"/>
</dbReference>
<feature type="non-terminal residue" evidence="2">
    <location>
        <position position="289"/>
    </location>
</feature>
<gene>
    <name evidence="2" type="ORF">M9458_028310</name>
</gene>
<name>A0ABD0PPL4_CIRMR</name>
<accession>A0ABD0PPL4</accession>
<dbReference type="Proteomes" id="UP001529510">
    <property type="component" value="Unassembled WGS sequence"/>
</dbReference>
<feature type="compositionally biased region" description="Pro residues" evidence="1">
    <location>
        <begin position="202"/>
        <end position="217"/>
    </location>
</feature>
<sequence length="289" mass="29763">VQDGCPLAPPCSIVPLAPSCLGTPLLCPSGSIRLFHPFVSTLVLCCSGSTVVFRIQASALFAGAISSTSALWILLVTAHCTMAEGELSVDLGLLEVEGVSQMPAHSSRYRFLHRCRLAASLLTLSPPSVGSPWVCQIPLSLPSASLSRTLPQPVNPAGPPWLLALSAVARLSTGSTVCVVPPAPSGSSIPSAPPCHQIYLGPPDPPHDPGSPSPPWAPPPLALPLSVALPPPGLLPPSAPPWVAYQDVAWVPPGSSYFKSLPPLPWLLPPSSPPWTSSAGPLPGVCPPP</sequence>
<evidence type="ECO:0000313" key="3">
    <source>
        <dbReference type="Proteomes" id="UP001529510"/>
    </source>
</evidence>
<reference evidence="2 3" key="1">
    <citation type="submission" date="2024-05" db="EMBL/GenBank/DDBJ databases">
        <title>Genome sequencing and assembly of Indian major carp, Cirrhinus mrigala (Hamilton, 1822).</title>
        <authorList>
            <person name="Mohindra V."/>
            <person name="Chowdhury L.M."/>
            <person name="Lal K."/>
            <person name="Jena J.K."/>
        </authorList>
    </citation>
    <scope>NUCLEOTIDE SEQUENCE [LARGE SCALE GENOMIC DNA]</scope>
    <source>
        <strain evidence="2">CM1030</strain>
        <tissue evidence="2">Blood</tissue>
    </source>
</reference>
<evidence type="ECO:0000256" key="1">
    <source>
        <dbReference type="SAM" id="MobiDB-lite"/>
    </source>
</evidence>
<feature type="region of interest" description="Disordered" evidence="1">
    <location>
        <begin position="197"/>
        <end position="217"/>
    </location>
</feature>
<feature type="non-terminal residue" evidence="2">
    <location>
        <position position="1"/>
    </location>
</feature>
<comment type="caution">
    <text evidence="2">The sequence shown here is derived from an EMBL/GenBank/DDBJ whole genome shotgun (WGS) entry which is preliminary data.</text>
</comment>
<proteinExistence type="predicted"/>
<evidence type="ECO:0000313" key="2">
    <source>
        <dbReference type="EMBL" id="KAL0175980.1"/>
    </source>
</evidence>